<dbReference type="PANTHER" id="PTHR43209:SF1">
    <property type="entry name" value="TRNA SULFURTRANSFERASE"/>
    <property type="match status" value="1"/>
</dbReference>
<dbReference type="NCBIfam" id="TIGR00342">
    <property type="entry name" value="tRNA uracil 4-sulfurtransferase ThiI"/>
    <property type="match status" value="1"/>
</dbReference>
<dbReference type="HAMAP" id="MF_00021">
    <property type="entry name" value="ThiI"/>
    <property type="match status" value="1"/>
</dbReference>
<dbReference type="InterPro" id="IPR014729">
    <property type="entry name" value="Rossmann-like_a/b/a_fold"/>
</dbReference>
<evidence type="ECO:0000256" key="3">
    <source>
        <dbReference type="ARBA" id="ARBA00022555"/>
    </source>
</evidence>
<keyword evidence="3" id="KW-0820">tRNA-binding</keyword>
<keyword evidence="6" id="KW-0067">ATP-binding</keyword>
<reference evidence="10" key="1">
    <citation type="submission" date="2018-05" db="EMBL/GenBank/DDBJ databases">
        <authorList>
            <person name="Lanie J.A."/>
            <person name="Ng W.-L."/>
            <person name="Kazmierczak K.M."/>
            <person name="Andrzejewski T.M."/>
            <person name="Davidsen T.M."/>
            <person name="Wayne K.J."/>
            <person name="Tettelin H."/>
            <person name="Glass J.I."/>
            <person name="Rusch D."/>
            <person name="Podicherti R."/>
            <person name="Tsui H.-C.T."/>
            <person name="Winkler M.E."/>
        </authorList>
    </citation>
    <scope>NUCLEOTIDE SEQUENCE</scope>
</reference>
<dbReference type="PANTHER" id="PTHR43209">
    <property type="entry name" value="TRNA SULFURTRANSFERASE"/>
    <property type="match status" value="1"/>
</dbReference>
<sequence>MEFDTILCHYAEVGLKLGNRRFFENWLRQNIKAALNRAIPDKKFTVRRLYGRIMVELDDDPIKNQEEITQALSSTFGLAYFAFAKYVVQEIKGIREMAFAALQDKEFDTFKIKTRRPDQQFLFTAQQVNEDVGAFILSKMDKTVQLKDPDITCYIDIVQGSVYIYTEKIPGPGGLPTGANGKVVGLLSGGIDSPVASILAMKRGASVIFVHFHSVPLTTEESIEKVKQITTVLSHYQSRIHLYLIALTPIQKEILVKTKEKYRIILYRRFMFRIAEIIARKEKARALVTGESLGQVASQTLENIAVIETVSSMPILRPLIGLDKQEIMDLAKEYGTYDISILPDQDCCSLFLPKNPATKAKKQFIEAEEENLAMDNLVQEAIDSIDIIKIVS</sequence>
<keyword evidence="5" id="KW-0547">Nucleotide-binding</keyword>
<proteinExistence type="inferred from homology"/>
<dbReference type="InterPro" id="IPR049962">
    <property type="entry name" value="THUMP_ThiI"/>
</dbReference>
<dbReference type="InterPro" id="IPR020536">
    <property type="entry name" value="ThiI_AANH"/>
</dbReference>
<comment type="subcellular location">
    <subcellularLocation>
        <location evidence="1">Cytoplasm</location>
    </subcellularLocation>
</comment>
<dbReference type="CDD" id="cd11716">
    <property type="entry name" value="THUMP_ThiI"/>
    <property type="match status" value="1"/>
</dbReference>
<dbReference type="GO" id="GO:0000049">
    <property type="term" value="F:tRNA binding"/>
    <property type="evidence" value="ECO:0007669"/>
    <property type="project" value="UniProtKB-KW"/>
</dbReference>
<dbReference type="Gene3D" id="3.30.2130.30">
    <property type="match status" value="1"/>
</dbReference>
<evidence type="ECO:0000256" key="2">
    <source>
        <dbReference type="ARBA" id="ARBA00022490"/>
    </source>
</evidence>
<dbReference type="AlphaFoldDB" id="A0A381X8I0"/>
<dbReference type="InterPro" id="IPR050102">
    <property type="entry name" value="tRNA_sulfurtransferase_ThiI"/>
</dbReference>
<keyword evidence="7" id="KW-0694">RNA-binding</keyword>
<evidence type="ECO:0000256" key="7">
    <source>
        <dbReference type="ARBA" id="ARBA00022884"/>
    </source>
</evidence>
<evidence type="ECO:0000313" key="10">
    <source>
        <dbReference type="EMBL" id="SVA60477.1"/>
    </source>
</evidence>
<dbReference type="Pfam" id="PF22025">
    <property type="entry name" value="ThiI_fer"/>
    <property type="match status" value="1"/>
</dbReference>
<dbReference type="GO" id="GO:0052837">
    <property type="term" value="P:thiazole biosynthetic process"/>
    <property type="evidence" value="ECO:0007669"/>
    <property type="project" value="TreeGrafter"/>
</dbReference>
<gene>
    <name evidence="10" type="ORF">METZ01_LOCUS113331</name>
</gene>
<feature type="domain" description="THUMP" evidence="9">
    <location>
        <begin position="66"/>
        <end position="168"/>
    </location>
</feature>
<keyword evidence="8" id="KW-0784">Thiamine biosynthesis</keyword>
<organism evidence="10">
    <name type="scientific">marine metagenome</name>
    <dbReference type="NCBI Taxonomy" id="408172"/>
    <lineage>
        <taxon>unclassified sequences</taxon>
        <taxon>metagenomes</taxon>
        <taxon>ecological metagenomes</taxon>
    </lineage>
</organism>
<evidence type="ECO:0000256" key="4">
    <source>
        <dbReference type="ARBA" id="ARBA00022679"/>
    </source>
</evidence>
<accession>A0A381X8I0</accession>
<dbReference type="SMART" id="SM00981">
    <property type="entry name" value="THUMP"/>
    <property type="match status" value="1"/>
</dbReference>
<dbReference type="InterPro" id="IPR054173">
    <property type="entry name" value="ThiI_fer"/>
</dbReference>
<dbReference type="GO" id="GO:0005829">
    <property type="term" value="C:cytosol"/>
    <property type="evidence" value="ECO:0007669"/>
    <property type="project" value="TreeGrafter"/>
</dbReference>
<dbReference type="GO" id="GO:0009228">
    <property type="term" value="P:thiamine biosynthetic process"/>
    <property type="evidence" value="ECO:0007669"/>
    <property type="project" value="UniProtKB-KW"/>
</dbReference>
<dbReference type="SUPFAM" id="SSF143437">
    <property type="entry name" value="THUMP domain-like"/>
    <property type="match status" value="1"/>
</dbReference>
<evidence type="ECO:0000259" key="9">
    <source>
        <dbReference type="PROSITE" id="PS51165"/>
    </source>
</evidence>
<dbReference type="Pfam" id="PF02926">
    <property type="entry name" value="THUMP"/>
    <property type="match status" value="1"/>
</dbReference>
<keyword evidence="4" id="KW-0808">Transferase</keyword>
<dbReference type="GO" id="GO:0005524">
    <property type="term" value="F:ATP binding"/>
    <property type="evidence" value="ECO:0007669"/>
    <property type="project" value="UniProtKB-KW"/>
</dbReference>
<dbReference type="Pfam" id="PF02568">
    <property type="entry name" value="ThiI"/>
    <property type="match status" value="1"/>
</dbReference>
<dbReference type="SUPFAM" id="SSF52402">
    <property type="entry name" value="Adenine nucleotide alpha hydrolases-like"/>
    <property type="match status" value="1"/>
</dbReference>
<dbReference type="GO" id="GO:0016783">
    <property type="term" value="F:sulfurtransferase activity"/>
    <property type="evidence" value="ECO:0007669"/>
    <property type="project" value="InterPro"/>
</dbReference>
<dbReference type="InterPro" id="IPR004114">
    <property type="entry name" value="THUMP_dom"/>
</dbReference>
<dbReference type="EMBL" id="UINC01014124">
    <property type="protein sequence ID" value="SVA60477.1"/>
    <property type="molecule type" value="Genomic_DNA"/>
</dbReference>
<dbReference type="CDD" id="cd01712">
    <property type="entry name" value="PPase_ThiI"/>
    <property type="match status" value="1"/>
</dbReference>
<protein>
    <recommendedName>
        <fullName evidence="9">THUMP domain-containing protein</fullName>
    </recommendedName>
</protein>
<evidence type="ECO:0000256" key="5">
    <source>
        <dbReference type="ARBA" id="ARBA00022741"/>
    </source>
</evidence>
<dbReference type="Gene3D" id="3.40.50.620">
    <property type="entry name" value="HUPs"/>
    <property type="match status" value="1"/>
</dbReference>
<evidence type="ECO:0000256" key="8">
    <source>
        <dbReference type="ARBA" id="ARBA00022977"/>
    </source>
</evidence>
<name>A0A381X8I0_9ZZZZ</name>
<dbReference type="PROSITE" id="PS51165">
    <property type="entry name" value="THUMP"/>
    <property type="match status" value="1"/>
</dbReference>
<keyword evidence="2" id="KW-0963">Cytoplasm</keyword>
<dbReference type="GO" id="GO:0004810">
    <property type="term" value="F:CCA tRNA nucleotidyltransferase activity"/>
    <property type="evidence" value="ECO:0007669"/>
    <property type="project" value="InterPro"/>
</dbReference>
<dbReference type="FunFam" id="3.40.50.620:FF:000053">
    <property type="entry name" value="Probable tRNA sulfurtransferase"/>
    <property type="match status" value="1"/>
</dbReference>
<dbReference type="GO" id="GO:0002937">
    <property type="term" value="P:tRNA 4-thiouridine biosynthesis"/>
    <property type="evidence" value="ECO:0007669"/>
    <property type="project" value="TreeGrafter"/>
</dbReference>
<evidence type="ECO:0000256" key="6">
    <source>
        <dbReference type="ARBA" id="ARBA00022840"/>
    </source>
</evidence>
<evidence type="ECO:0000256" key="1">
    <source>
        <dbReference type="ARBA" id="ARBA00004496"/>
    </source>
</evidence>
<dbReference type="InterPro" id="IPR049961">
    <property type="entry name" value="ThiI_N"/>
</dbReference>
<dbReference type="InterPro" id="IPR003720">
    <property type="entry name" value="tRNA_STrfase"/>
</dbReference>